<dbReference type="PANTHER" id="PTHR34064:SF3">
    <property type="entry name" value="OS04G0672300 PROTEIN"/>
    <property type="match status" value="1"/>
</dbReference>
<evidence type="ECO:0000313" key="5">
    <source>
        <dbReference type="RefSeq" id="XP_039135124.1"/>
    </source>
</evidence>
<evidence type="ECO:0000256" key="2">
    <source>
        <dbReference type="SAM" id="Phobius"/>
    </source>
</evidence>
<dbReference type="GeneID" id="120272369"/>
<keyword evidence="2" id="KW-1133">Transmembrane helix</keyword>
<dbReference type="RefSeq" id="XP_039135126.1">
    <property type="nucleotide sequence ID" value="XM_039279192.1"/>
</dbReference>
<evidence type="ECO:0000313" key="6">
    <source>
        <dbReference type="RefSeq" id="XP_039135126.1"/>
    </source>
</evidence>
<dbReference type="RefSeq" id="XP_039135123.1">
    <property type="nucleotide sequence ID" value="XM_039279189.1"/>
</dbReference>
<dbReference type="PANTHER" id="PTHR34064">
    <property type="entry name" value="OS04G0672300 PROTEIN"/>
    <property type="match status" value="1"/>
</dbReference>
<name>A0AB40C5R5_DIOCR</name>
<dbReference type="Proteomes" id="UP001515500">
    <property type="component" value="Chromosome 11"/>
</dbReference>
<accession>A0AB40C5R5</accession>
<evidence type="ECO:0000313" key="3">
    <source>
        <dbReference type="Proteomes" id="UP001515500"/>
    </source>
</evidence>
<sequence>MVEVSMQSQIAGTDKTGTVILDIENLALPADKCCSGSPKMKRAHSRKGSCRVDRRKGEEQEPDETPKKLMVKVVPSQLELSKQPLAPNKVTTPLNSPCLPETVDSRHKRFSRLTTIHPKKILLFFATMSSMGTMILIYFTLGIYRRGGI</sequence>
<keyword evidence="2" id="KW-0472">Membrane</keyword>
<organism evidence="3 5">
    <name type="scientific">Dioscorea cayennensis subsp. rotundata</name>
    <name type="common">White Guinea yam</name>
    <name type="synonym">Dioscorea rotundata</name>
    <dbReference type="NCBI Taxonomy" id="55577"/>
    <lineage>
        <taxon>Eukaryota</taxon>
        <taxon>Viridiplantae</taxon>
        <taxon>Streptophyta</taxon>
        <taxon>Embryophyta</taxon>
        <taxon>Tracheophyta</taxon>
        <taxon>Spermatophyta</taxon>
        <taxon>Magnoliopsida</taxon>
        <taxon>Liliopsida</taxon>
        <taxon>Dioscoreales</taxon>
        <taxon>Dioscoreaceae</taxon>
        <taxon>Dioscorea</taxon>
    </lineage>
</organism>
<feature type="transmembrane region" description="Helical" evidence="2">
    <location>
        <begin position="121"/>
        <end position="144"/>
    </location>
</feature>
<feature type="compositionally biased region" description="Basic and acidic residues" evidence="1">
    <location>
        <begin position="50"/>
        <end position="66"/>
    </location>
</feature>
<gene>
    <name evidence="4 5 6" type="primary">LOC120272369</name>
</gene>
<protein>
    <submittedName>
        <fullName evidence="4 5">Uncharacterized protein LOC120272369</fullName>
    </submittedName>
</protein>
<dbReference type="AlphaFoldDB" id="A0AB40C5R5"/>
<feature type="compositionally biased region" description="Basic residues" evidence="1">
    <location>
        <begin position="39"/>
        <end position="49"/>
    </location>
</feature>
<evidence type="ECO:0000313" key="4">
    <source>
        <dbReference type="RefSeq" id="XP_039135123.1"/>
    </source>
</evidence>
<dbReference type="RefSeq" id="XP_039135124.1">
    <property type="nucleotide sequence ID" value="XM_039279190.1"/>
</dbReference>
<feature type="region of interest" description="Disordered" evidence="1">
    <location>
        <begin position="35"/>
        <end position="66"/>
    </location>
</feature>
<evidence type="ECO:0000256" key="1">
    <source>
        <dbReference type="SAM" id="MobiDB-lite"/>
    </source>
</evidence>
<reference evidence="4 5" key="1">
    <citation type="submission" date="2025-04" db="UniProtKB">
        <authorList>
            <consortium name="RefSeq"/>
        </authorList>
    </citation>
    <scope>IDENTIFICATION</scope>
</reference>
<keyword evidence="3" id="KW-1185">Reference proteome</keyword>
<proteinExistence type="predicted"/>
<keyword evidence="2" id="KW-0812">Transmembrane</keyword>